<sequence>MNGKQVLIDAMSKVQPEDDVIITIHKKCENNTTNQYVVWSEMDFVKVLGILESAKQIAQEQE</sequence>
<evidence type="ECO:0000313" key="2">
    <source>
        <dbReference type="Proteomes" id="UP000610527"/>
    </source>
</evidence>
<proteinExistence type="predicted"/>
<evidence type="ECO:0000313" key="1">
    <source>
        <dbReference type="EMBL" id="NUI83564.1"/>
    </source>
</evidence>
<gene>
    <name evidence="1" type="ORF">HUN84_12760</name>
</gene>
<keyword evidence="2" id="KW-1185">Reference proteome</keyword>
<organism evidence="1 2">
    <name type="scientific">Staphylococcus borealis</name>
    <dbReference type="NCBI Taxonomy" id="2742203"/>
    <lineage>
        <taxon>Bacteria</taxon>
        <taxon>Bacillati</taxon>
        <taxon>Bacillota</taxon>
        <taxon>Bacilli</taxon>
        <taxon>Bacillales</taxon>
        <taxon>Staphylococcaceae</taxon>
        <taxon>Staphylococcus</taxon>
    </lineage>
</organism>
<comment type="caution">
    <text evidence="1">The sequence shown here is derived from an EMBL/GenBank/DDBJ whole genome shotgun (WGS) entry which is preliminary data.</text>
</comment>
<dbReference type="EMBL" id="JABVEG010000016">
    <property type="protein sequence ID" value="NUI83564.1"/>
    <property type="molecule type" value="Genomic_DNA"/>
</dbReference>
<dbReference type="RefSeq" id="WP_154836633.1">
    <property type="nucleotide sequence ID" value="NZ_JABVEG010000016.1"/>
</dbReference>
<dbReference type="Proteomes" id="UP000610527">
    <property type="component" value="Unassembled WGS sequence"/>
</dbReference>
<protein>
    <submittedName>
        <fullName evidence="1">Uncharacterized protein</fullName>
    </submittedName>
</protein>
<name>A0ABX2LQ78_9STAP</name>
<accession>A0ABX2LQ78</accession>
<reference evidence="1 2" key="1">
    <citation type="submission" date="2020-06" db="EMBL/GenBank/DDBJ databases">
        <title>Staphylococcus borealis sp. nov. -A novel member of the Staphylococcaceae family isolated from skin and blood in humans.</title>
        <authorList>
            <person name="Pain M."/>
            <person name="Wolden R."/>
            <person name="Jaen-Luchoro D."/>
            <person name="Salva-Serra F."/>
            <person name="Iglesias B.P."/>
            <person name="Karlsson R."/>
            <person name="Klingenberg C."/>
            <person name="Cavanagh J.P."/>
        </authorList>
    </citation>
    <scope>NUCLEOTIDE SEQUENCE [LARGE SCALE GENOMIC DNA]</scope>
    <source>
        <strain evidence="1 2">58-22</strain>
    </source>
</reference>